<dbReference type="InterPro" id="IPR005135">
    <property type="entry name" value="Endo/exonuclease/phosphatase"/>
</dbReference>
<dbReference type="AlphaFoldDB" id="A0A4Q2CY01"/>
<reference evidence="3 4" key="1">
    <citation type="submission" date="2019-01" db="EMBL/GenBank/DDBJ databases">
        <title>Draft genome sequence of Psathyrella aberdarensis IHI B618.</title>
        <authorList>
            <person name="Buettner E."/>
            <person name="Kellner H."/>
        </authorList>
    </citation>
    <scope>NUCLEOTIDE SEQUENCE [LARGE SCALE GENOMIC DNA]</scope>
    <source>
        <strain evidence="3 4">IHI B618</strain>
    </source>
</reference>
<evidence type="ECO:0000313" key="4">
    <source>
        <dbReference type="Proteomes" id="UP000290288"/>
    </source>
</evidence>
<keyword evidence="1" id="KW-0175">Coiled coil</keyword>
<dbReference type="SUPFAM" id="SSF56219">
    <property type="entry name" value="DNase I-like"/>
    <property type="match status" value="1"/>
</dbReference>
<feature type="non-terminal residue" evidence="3">
    <location>
        <position position="1"/>
    </location>
</feature>
<gene>
    <name evidence="3" type="ORF">EST38_g14613</name>
</gene>
<evidence type="ECO:0000259" key="2">
    <source>
        <dbReference type="Pfam" id="PF03372"/>
    </source>
</evidence>
<organism evidence="3 4">
    <name type="scientific">Candolleomyces aberdarensis</name>
    <dbReference type="NCBI Taxonomy" id="2316362"/>
    <lineage>
        <taxon>Eukaryota</taxon>
        <taxon>Fungi</taxon>
        <taxon>Dikarya</taxon>
        <taxon>Basidiomycota</taxon>
        <taxon>Agaricomycotina</taxon>
        <taxon>Agaricomycetes</taxon>
        <taxon>Agaricomycetidae</taxon>
        <taxon>Agaricales</taxon>
        <taxon>Agaricineae</taxon>
        <taxon>Psathyrellaceae</taxon>
        <taxon>Candolleomyces</taxon>
    </lineage>
</organism>
<dbReference type="EMBL" id="SDEE01002140">
    <property type="protein sequence ID" value="RXW11242.1"/>
    <property type="molecule type" value="Genomic_DNA"/>
</dbReference>
<dbReference type="Pfam" id="PF03372">
    <property type="entry name" value="Exo_endo_phos"/>
    <property type="match status" value="1"/>
</dbReference>
<feature type="coiled-coil region" evidence="1">
    <location>
        <begin position="268"/>
        <end position="320"/>
    </location>
</feature>
<protein>
    <recommendedName>
        <fullName evidence="2">Endonuclease/exonuclease/phosphatase domain-containing protein</fullName>
    </recommendedName>
</protein>
<dbReference type="STRING" id="2316362.A0A4Q2CY01"/>
<evidence type="ECO:0000256" key="1">
    <source>
        <dbReference type="SAM" id="Coils"/>
    </source>
</evidence>
<comment type="caution">
    <text evidence="3">The sequence shown here is derived from an EMBL/GenBank/DDBJ whole genome shotgun (WGS) entry which is preliminary data.</text>
</comment>
<accession>A0A4Q2CY01</accession>
<name>A0A4Q2CY01_9AGAR</name>
<keyword evidence="4" id="KW-1185">Reference proteome</keyword>
<evidence type="ECO:0000313" key="3">
    <source>
        <dbReference type="EMBL" id="RXW11242.1"/>
    </source>
</evidence>
<dbReference type="PANTHER" id="PTHR19446">
    <property type="entry name" value="REVERSE TRANSCRIPTASES"/>
    <property type="match status" value="1"/>
</dbReference>
<dbReference type="InterPro" id="IPR036691">
    <property type="entry name" value="Endo/exonu/phosph_ase_sf"/>
</dbReference>
<dbReference type="Gene3D" id="3.60.10.10">
    <property type="entry name" value="Endonuclease/exonuclease/phosphatase"/>
    <property type="match status" value="1"/>
</dbReference>
<feature type="domain" description="Endonuclease/exonuclease/phosphatase" evidence="2">
    <location>
        <begin position="9"/>
        <end position="173"/>
    </location>
</feature>
<proteinExistence type="predicted"/>
<dbReference type="OrthoDB" id="416119at2759"/>
<feature type="non-terminal residue" evidence="3">
    <location>
        <position position="520"/>
    </location>
</feature>
<sequence>DRFSPTARGVAFVINRQIVRIKPSDLTYQELVAGRALYLEIPWQNNNSTLRFLAVYAPNQPQQNEAFWKTLKTSYTANTQTHKPHFLLGDFNLVEEAIDRLPPHPDKENQVDALQDLKNSLQMIDGWRNENPNHIAYTWSQTSNTNNPNSQLSKSRIDRIYIHKDLMRTTNEWEIRTDHPIETDHDLVTAKYYDLQAPFIGKGRWEIPNHLLEHKDFTKEIHNLCTSAIKKIEQISAHRTQHNNPQLIFYDLKKEIIAFAKKLNQSTAPKIQNKINELRTELSETLNNHNINDLNRALKATKLEEEIRQTETKRHNQLRLAIHTKYHLENETIGKTWIQANKEKKPRDTLWGLRNPQNPEGPLATTTREMTNIAVNYHQSLQTKDLPTQSENEQEIEEVLTNIRTKTDARDKAKLAQTLDYDEVSGALMSMPNGKASGLDGIPTEFWKNLATDYQKAAAAGGGREDLPPDIVKLLLSVYNDIKAHGVDPESNFAEGWMCPIYKKKDKTDIANYRPITVLN</sequence>
<dbReference type="GO" id="GO:0003824">
    <property type="term" value="F:catalytic activity"/>
    <property type="evidence" value="ECO:0007669"/>
    <property type="project" value="InterPro"/>
</dbReference>
<dbReference type="Proteomes" id="UP000290288">
    <property type="component" value="Unassembled WGS sequence"/>
</dbReference>